<dbReference type="InterPro" id="IPR036612">
    <property type="entry name" value="KH_dom_type_1_sf"/>
</dbReference>
<dbReference type="GO" id="GO:0006364">
    <property type="term" value="P:rRNA processing"/>
    <property type="evidence" value="ECO:0007669"/>
    <property type="project" value="UniProtKB-KW"/>
</dbReference>
<dbReference type="PANTHER" id="PTHR12581">
    <property type="entry name" value="HIV-1 REV BINDING PROTEIN 2, 3"/>
    <property type="match status" value="1"/>
</dbReference>
<name>A0A7R9YG52_9STRA</name>
<evidence type="ECO:0000256" key="1">
    <source>
        <dbReference type="ARBA" id="ARBA00004604"/>
    </source>
</evidence>
<dbReference type="CDD" id="cd22394">
    <property type="entry name" value="KH-I_KRR1_rpt2"/>
    <property type="match status" value="1"/>
</dbReference>
<feature type="region of interest" description="Disordered" evidence="9">
    <location>
        <begin position="280"/>
        <end position="346"/>
    </location>
</feature>
<evidence type="ECO:0000259" key="10">
    <source>
        <dbReference type="SMART" id="SM00322"/>
    </source>
</evidence>
<feature type="compositionally biased region" description="Basic and acidic residues" evidence="9">
    <location>
        <begin position="246"/>
        <end position="255"/>
    </location>
</feature>
<evidence type="ECO:0000256" key="5">
    <source>
        <dbReference type="ARBA" id="ARBA00022884"/>
    </source>
</evidence>
<keyword evidence="4 8" id="KW-0698">rRNA processing</keyword>
<evidence type="ECO:0000256" key="8">
    <source>
        <dbReference type="PIRNR" id="PIRNR006515"/>
    </source>
</evidence>
<dbReference type="Gene3D" id="3.30.1370.10">
    <property type="entry name" value="K Homology domain, type 1"/>
    <property type="match status" value="2"/>
</dbReference>
<comment type="subcellular location">
    <subcellularLocation>
        <location evidence="1 8">Nucleus</location>
        <location evidence="1 8">Nucleolus</location>
    </subcellularLocation>
</comment>
<dbReference type="Pfam" id="PF17903">
    <property type="entry name" value="KH_KRR1_1st"/>
    <property type="match status" value="1"/>
</dbReference>
<feature type="compositionally biased region" description="Basic and acidic residues" evidence="9">
    <location>
        <begin position="329"/>
        <end position="346"/>
    </location>
</feature>
<evidence type="ECO:0000256" key="9">
    <source>
        <dbReference type="SAM" id="MobiDB-lite"/>
    </source>
</evidence>
<keyword evidence="3 8" id="KW-0690">Ribosome biogenesis</keyword>
<evidence type="ECO:0000256" key="3">
    <source>
        <dbReference type="ARBA" id="ARBA00022517"/>
    </source>
</evidence>
<dbReference type="InterPro" id="IPR048550">
    <property type="entry name" value="KRR1-like_KH1_euk"/>
</dbReference>
<dbReference type="EMBL" id="HBEA01018046">
    <property type="protein sequence ID" value="CAD8264211.1"/>
    <property type="molecule type" value="Transcribed_RNA"/>
</dbReference>
<evidence type="ECO:0000313" key="11">
    <source>
        <dbReference type="EMBL" id="CAD8264211.1"/>
    </source>
</evidence>
<evidence type="ECO:0000256" key="6">
    <source>
        <dbReference type="ARBA" id="ARBA00023242"/>
    </source>
</evidence>
<dbReference type="InterPro" id="IPR041174">
    <property type="entry name" value="KRR1-like_KH1"/>
</dbReference>
<dbReference type="InterPro" id="IPR048549">
    <property type="entry name" value="KRR1-like_KH2_euk"/>
</dbReference>
<dbReference type="SUPFAM" id="SSF54791">
    <property type="entry name" value="Eukaryotic type KH-domain (KH-domain type I)"/>
    <property type="match status" value="1"/>
</dbReference>
<proteinExistence type="inferred from homology"/>
<dbReference type="FunFam" id="3.30.1370.10:FF:000014">
    <property type="entry name" value="KRR1 small subunit processome component"/>
    <property type="match status" value="1"/>
</dbReference>
<comment type="similarity">
    <text evidence="2 8">Belongs to the KRR1 family.</text>
</comment>
<keyword evidence="6 8" id="KW-0539">Nucleus</keyword>
<feature type="region of interest" description="Disordered" evidence="9">
    <location>
        <begin position="234"/>
        <end position="267"/>
    </location>
</feature>
<gene>
    <name evidence="11" type="ORF">PPYR1160_LOCUS13714</name>
</gene>
<sequence>MSDSDGRSKKQQYRREKPWDHDGVDHWAQEEFKEGDMVGGSLLEESSFATLFPKYREKYLREVWPLVTRTLKKYGVGCELNLIEGSMTVKTTRKTWDPYIILKARDVIKLLARSVPAAQALKALEDDVASDIMKIGGLVRNKERFVKRRQRLLGPDGSTLKALELLTGCYVLVQGNTVSAMGPYKGLKQVRKVVMDCMQNIHPIYNIKTLMIKRELAKDPTLADQPWDRFLPKFKKRNVKRKKPKTIRDTTERKYTPFPPAPQPSKVDLQLESGEYFLSQEQRKSMKQIEKAQRSAKRSAEKRAAREAELEAPREASASKGRGKKRKAADREERQRMKRRFLEAKD</sequence>
<protein>
    <recommendedName>
        <fullName evidence="8">KRR1 small subunit processome component</fullName>
    </recommendedName>
    <alternativeName>
        <fullName evidence="8">KRR-R motif-containing protein 1</fullName>
    </alternativeName>
</protein>
<dbReference type="AlphaFoldDB" id="A0A7R9YG52"/>
<dbReference type="Pfam" id="PF21800">
    <property type="entry name" value="KH_KRR1_2nd"/>
    <property type="match status" value="1"/>
</dbReference>
<evidence type="ECO:0000256" key="7">
    <source>
        <dbReference type="ARBA" id="ARBA00023274"/>
    </source>
</evidence>
<dbReference type="CDD" id="cd22393">
    <property type="entry name" value="KH-I_KRR1_rpt1"/>
    <property type="match status" value="1"/>
</dbReference>
<dbReference type="InterPro" id="IPR048548">
    <property type="entry name" value="KRR1-like_KH2"/>
</dbReference>
<keyword evidence="5 8" id="KW-0694">RNA-binding</keyword>
<feature type="compositionally biased region" description="Basic residues" evidence="9">
    <location>
        <begin position="234"/>
        <end position="245"/>
    </location>
</feature>
<comment type="subunit">
    <text evidence="8">Component of the ribosomal small subunit (SSU) processome.</text>
</comment>
<dbReference type="GO" id="GO:0032040">
    <property type="term" value="C:small-subunit processome"/>
    <property type="evidence" value="ECO:0007669"/>
    <property type="project" value="TreeGrafter"/>
</dbReference>
<dbReference type="FunFam" id="3.30.1370.10:FF:000011">
    <property type="entry name" value="KRR1 small subunit processome component"/>
    <property type="match status" value="1"/>
</dbReference>
<accession>A0A7R9YG52</accession>
<evidence type="ECO:0000256" key="2">
    <source>
        <dbReference type="ARBA" id="ARBA00009344"/>
    </source>
</evidence>
<evidence type="ECO:0000256" key="4">
    <source>
        <dbReference type="ARBA" id="ARBA00022552"/>
    </source>
</evidence>
<keyword evidence="7 8" id="KW-0687">Ribonucleoprotein</keyword>
<dbReference type="InterPro" id="IPR024166">
    <property type="entry name" value="rRNA_assembly_KRR1"/>
</dbReference>
<dbReference type="InterPro" id="IPR004087">
    <property type="entry name" value="KH_dom"/>
</dbReference>
<dbReference type="PIRSF" id="PIRSF006515">
    <property type="entry name" value="KRR1"/>
    <property type="match status" value="1"/>
</dbReference>
<feature type="compositionally biased region" description="Basic and acidic residues" evidence="9">
    <location>
        <begin position="281"/>
        <end position="314"/>
    </location>
</feature>
<reference evidence="11" key="1">
    <citation type="submission" date="2021-01" db="EMBL/GenBank/DDBJ databases">
        <authorList>
            <person name="Corre E."/>
            <person name="Pelletier E."/>
            <person name="Niang G."/>
            <person name="Scheremetjew M."/>
            <person name="Finn R."/>
            <person name="Kale V."/>
            <person name="Holt S."/>
            <person name="Cochrane G."/>
            <person name="Meng A."/>
            <person name="Brown T."/>
            <person name="Cohen L."/>
        </authorList>
    </citation>
    <scope>NUCLEOTIDE SEQUENCE</scope>
    <source>
        <strain evidence="11">CCMP2078</strain>
    </source>
</reference>
<feature type="domain" description="K Homology" evidence="10">
    <location>
        <begin position="129"/>
        <end position="199"/>
    </location>
</feature>
<dbReference type="GO" id="GO:0003723">
    <property type="term" value="F:RNA binding"/>
    <property type="evidence" value="ECO:0007669"/>
    <property type="project" value="UniProtKB-KW"/>
</dbReference>
<feature type="region of interest" description="Disordered" evidence="9">
    <location>
        <begin position="1"/>
        <end position="22"/>
    </location>
</feature>
<comment type="function">
    <text evidence="8">Required for 40S ribosome biogenesis. Involved in nucleolar processing of pre-18S ribosomal RNA and ribosome assembly.</text>
</comment>
<dbReference type="PANTHER" id="PTHR12581:SF0">
    <property type="entry name" value="KRR1 SMALL SUBUNIT PROCESSOME COMPONENT HOMOLOG"/>
    <property type="match status" value="1"/>
</dbReference>
<dbReference type="SMART" id="SM00322">
    <property type="entry name" value="KH"/>
    <property type="match status" value="1"/>
</dbReference>
<organism evidence="11">
    <name type="scientific">Pinguiococcus pyrenoidosus</name>
    <dbReference type="NCBI Taxonomy" id="172671"/>
    <lineage>
        <taxon>Eukaryota</taxon>
        <taxon>Sar</taxon>
        <taxon>Stramenopiles</taxon>
        <taxon>Ochrophyta</taxon>
        <taxon>Pinguiophyceae</taxon>
        <taxon>Pinguiochrysidales</taxon>
        <taxon>Pinguiochrysidaceae</taxon>
        <taxon>Pinguiococcus</taxon>
    </lineage>
</organism>